<evidence type="ECO:0000256" key="1">
    <source>
        <dbReference type="SAM" id="Coils"/>
    </source>
</evidence>
<gene>
    <name evidence="3" type="ORF">IC621_19080</name>
</gene>
<evidence type="ECO:0000313" key="3">
    <source>
        <dbReference type="EMBL" id="MBD1382328.1"/>
    </source>
</evidence>
<accession>A0A926NLU4</accession>
<name>A0A926NLU4_9BACI</name>
<dbReference type="EMBL" id="JACXAI010000029">
    <property type="protein sequence ID" value="MBD1382328.1"/>
    <property type="molecule type" value="Genomic_DNA"/>
</dbReference>
<keyword evidence="1" id="KW-0175">Coiled coil</keyword>
<comment type="caution">
    <text evidence="3">The sequence shown here is derived from an EMBL/GenBank/DDBJ whole genome shotgun (WGS) entry which is preliminary data.</text>
</comment>
<dbReference type="Proteomes" id="UP000626844">
    <property type="component" value="Unassembled WGS sequence"/>
</dbReference>
<dbReference type="AlphaFoldDB" id="A0A926NLU4"/>
<sequence length="297" mass="35196">MKQAIAELLESRLERLINRRESESLRMIDDMQKVENKYELLKRRNVDLMKGKVRVSIQKVADSSRTEKEIEYKAHYQFLYNDHAKLYIEETVENRKALFYLEEIISDRELPFPFQEASAELEAEEEDFPRTNFHYDRLAAVQYAERWWDSENPAYKNFDVNCTNFISQCLHAGGAKMRGYPNRSSGWWMQNNNWSYSWTVANSMRMFLPQSKTGLRGREVSTAQQLMPGDVIAYDFQGDGRYDHTTFVVAKDKSQMPLVNAQTYNSRMRYWSYEDSTAYTPNIKYKFFHIIDDSSKK</sequence>
<feature type="domain" description="Putative amidase" evidence="2">
    <location>
        <begin position="135"/>
        <end position="287"/>
    </location>
</feature>
<protein>
    <submittedName>
        <fullName evidence="3">Amidase domain-containing protein</fullName>
    </submittedName>
</protein>
<evidence type="ECO:0000259" key="2">
    <source>
        <dbReference type="Pfam" id="PF12671"/>
    </source>
</evidence>
<dbReference type="Pfam" id="PF12671">
    <property type="entry name" value="Amidase_6"/>
    <property type="match status" value="1"/>
</dbReference>
<evidence type="ECO:0000313" key="4">
    <source>
        <dbReference type="Proteomes" id="UP000626844"/>
    </source>
</evidence>
<dbReference type="RefSeq" id="WP_191160413.1">
    <property type="nucleotide sequence ID" value="NZ_JACXAI010000029.1"/>
</dbReference>
<dbReference type="PANTHER" id="PTHR40032:SF1">
    <property type="entry name" value="EXPORTED PROTEIN"/>
    <property type="match status" value="1"/>
</dbReference>
<reference evidence="3" key="1">
    <citation type="submission" date="2020-09" db="EMBL/GenBank/DDBJ databases">
        <title>A novel bacterium of genus Bacillus, isolated from South China Sea.</title>
        <authorList>
            <person name="Huang H."/>
            <person name="Mo K."/>
            <person name="Hu Y."/>
        </authorList>
    </citation>
    <scope>NUCLEOTIDE SEQUENCE</scope>
    <source>
        <strain evidence="3">IB182487</strain>
    </source>
</reference>
<feature type="coiled-coil region" evidence="1">
    <location>
        <begin position="6"/>
        <end position="51"/>
    </location>
</feature>
<keyword evidence="4" id="KW-1185">Reference proteome</keyword>
<organism evidence="3 4">
    <name type="scientific">Metabacillus arenae</name>
    <dbReference type="NCBI Taxonomy" id="2771434"/>
    <lineage>
        <taxon>Bacteria</taxon>
        <taxon>Bacillati</taxon>
        <taxon>Bacillota</taxon>
        <taxon>Bacilli</taxon>
        <taxon>Bacillales</taxon>
        <taxon>Bacillaceae</taxon>
        <taxon>Metabacillus</taxon>
    </lineage>
</organism>
<dbReference type="InterPro" id="IPR024301">
    <property type="entry name" value="Amidase_6"/>
</dbReference>
<proteinExistence type="predicted"/>
<dbReference type="PANTHER" id="PTHR40032">
    <property type="entry name" value="EXPORTED PROTEIN-RELATED"/>
    <property type="match status" value="1"/>
</dbReference>